<sequence>MATQTNPSAEHAAALSSALQELHRALIRAEIGDDPTLDNPYTMLFALIGDPRFAWMKPLSELIAGIDQSVVDGDVDEPGRLTTIRDEAAGFLGEGPNPPAGFRLRYLMAVQKEPAVGLAAGRLRKTIAAMPGKSG</sequence>
<dbReference type="STRING" id="1670800.BSQ44_07490"/>
<protein>
    <submittedName>
        <fullName evidence="1">Uncharacterized protein</fullName>
    </submittedName>
</protein>
<dbReference type="RefSeq" id="WP_072602663.1">
    <property type="nucleotide sequence ID" value="NZ_CP018171.1"/>
</dbReference>
<dbReference type="EMBL" id="CP018171">
    <property type="protein sequence ID" value="APH71235.1"/>
    <property type="molecule type" value="Genomic_DNA"/>
</dbReference>
<evidence type="ECO:0000313" key="1">
    <source>
        <dbReference type="EMBL" id="APH71235.1"/>
    </source>
</evidence>
<keyword evidence="2" id="KW-1185">Reference proteome</keyword>
<reference evidence="2" key="1">
    <citation type="submission" date="2016-11" db="EMBL/GenBank/DDBJ databases">
        <title>Mesorhizobium oceanicum sp. nov., isolated from deep seawater in South China Sea.</title>
        <authorList>
            <person name="Fu G.-Y."/>
        </authorList>
    </citation>
    <scope>NUCLEOTIDE SEQUENCE [LARGE SCALE GENOMIC DNA]</scope>
    <source>
        <strain evidence="2">B7</strain>
    </source>
</reference>
<name>A0A1L3SPH0_9HYPH</name>
<organism evidence="1 2">
    <name type="scientific">Aquibium oceanicum</name>
    <dbReference type="NCBI Taxonomy" id="1670800"/>
    <lineage>
        <taxon>Bacteria</taxon>
        <taxon>Pseudomonadati</taxon>
        <taxon>Pseudomonadota</taxon>
        <taxon>Alphaproteobacteria</taxon>
        <taxon>Hyphomicrobiales</taxon>
        <taxon>Phyllobacteriaceae</taxon>
        <taxon>Aquibium</taxon>
    </lineage>
</organism>
<dbReference type="AlphaFoldDB" id="A0A1L3SPH0"/>
<dbReference type="Proteomes" id="UP000182840">
    <property type="component" value="Chromosome"/>
</dbReference>
<dbReference type="OrthoDB" id="8086907at2"/>
<evidence type="ECO:0000313" key="2">
    <source>
        <dbReference type="Proteomes" id="UP000182840"/>
    </source>
</evidence>
<dbReference type="KEGG" id="meso:BSQ44_07490"/>
<accession>A0A1L3SPH0</accession>
<proteinExistence type="predicted"/>
<gene>
    <name evidence="1" type="ORF">BSQ44_07490</name>
</gene>